<protein>
    <submittedName>
        <fullName evidence="1">Uncharacterized protein</fullName>
    </submittedName>
</protein>
<gene>
    <name evidence="1" type="ORF">F4821DRAFT_236189</name>
</gene>
<evidence type="ECO:0000313" key="2">
    <source>
        <dbReference type="Proteomes" id="UP001497680"/>
    </source>
</evidence>
<proteinExistence type="predicted"/>
<keyword evidence="2" id="KW-1185">Reference proteome</keyword>
<organism evidence="1 2">
    <name type="scientific">Hypoxylon rubiginosum</name>
    <dbReference type="NCBI Taxonomy" id="110542"/>
    <lineage>
        <taxon>Eukaryota</taxon>
        <taxon>Fungi</taxon>
        <taxon>Dikarya</taxon>
        <taxon>Ascomycota</taxon>
        <taxon>Pezizomycotina</taxon>
        <taxon>Sordariomycetes</taxon>
        <taxon>Xylariomycetidae</taxon>
        <taxon>Xylariales</taxon>
        <taxon>Hypoxylaceae</taxon>
        <taxon>Hypoxylon</taxon>
    </lineage>
</organism>
<comment type="caution">
    <text evidence="1">The sequence shown here is derived from an EMBL/GenBank/DDBJ whole genome shotgun (WGS) entry which is preliminary data.</text>
</comment>
<reference evidence="1 2" key="1">
    <citation type="journal article" date="2022" name="New Phytol.">
        <title>Ecological generalism drives hyperdiversity of secondary metabolite gene clusters in xylarialean endophytes.</title>
        <authorList>
            <person name="Franco M.E.E."/>
            <person name="Wisecaver J.H."/>
            <person name="Arnold A.E."/>
            <person name="Ju Y.M."/>
            <person name="Slot J.C."/>
            <person name="Ahrendt S."/>
            <person name="Moore L.P."/>
            <person name="Eastman K.E."/>
            <person name="Scott K."/>
            <person name="Konkel Z."/>
            <person name="Mondo S.J."/>
            <person name="Kuo A."/>
            <person name="Hayes R.D."/>
            <person name="Haridas S."/>
            <person name="Andreopoulos B."/>
            <person name="Riley R."/>
            <person name="LaButti K."/>
            <person name="Pangilinan J."/>
            <person name="Lipzen A."/>
            <person name="Amirebrahimi M."/>
            <person name="Yan J."/>
            <person name="Adam C."/>
            <person name="Keymanesh K."/>
            <person name="Ng V."/>
            <person name="Louie K."/>
            <person name="Northen T."/>
            <person name="Drula E."/>
            <person name="Henrissat B."/>
            <person name="Hsieh H.M."/>
            <person name="Youens-Clark K."/>
            <person name="Lutzoni F."/>
            <person name="Miadlikowska J."/>
            <person name="Eastwood D.C."/>
            <person name="Hamelin R.C."/>
            <person name="Grigoriev I.V."/>
            <person name="U'Ren J.M."/>
        </authorList>
    </citation>
    <scope>NUCLEOTIDE SEQUENCE [LARGE SCALE GENOMIC DNA]</scope>
    <source>
        <strain evidence="1 2">ER1909</strain>
    </source>
</reference>
<sequence length="199" mass="22097">MDPFSTVASVAGLVAPIVQLIWSLSKIGLEIKDVPETSKVFMGILGQIGRDIQHSILCYDEIAPRLKKSSLQVEWAVQAIEAAIFELNQFREFVDNVGNTDFKHKVTFVLKEYKQLSDKERAIRFAHSRLLTAIGTMHAIALQLGLYVSPATARPSRRRMSPAPPRLSIEYTENTVHSVLDSFGVAGKETVFITATEVP</sequence>
<accession>A0ACC0D408</accession>
<dbReference type="Proteomes" id="UP001497680">
    <property type="component" value="Unassembled WGS sequence"/>
</dbReference>
<name>A0ACC0D408_9PEZI</name>
<evidence type="ECO:0000313" key="1">
    <source>
        <dbReference type="EMBL" id="KAI6087308.1"/>
    </source>
</evidence>
<dbReference type="EMBL" id="MU394308">
    <property type="protein sequence ID" value="KAI6087308.1"/>
    <property type="molecule type" value="Genomic_DNA"/>
</dbReference>